<feature type="region of interest" description="Disordered" evidence="1">
    <location>
        <begin position="28"/>
        <end position="53"/>
    </location>
</feature>
<evidence type="ECO:0000256" key="1">
    <source>
        <dbReference type="SAM" id="MobiDB-lite"/>
    </source>
</evidence>
<dbReference type="AlphaFoldDB" id="A0A0B7MNR4"/>
<evidence type="ECO:0000313" key="2">
    <source>
        <dbReference type="EMBL" id="CEO89888.1"/>
    </source>
</evidence>
<evidence type="ECO:0000313" key="3">
    <source>
        <dbReference type="Proteomes" id="UP000046155"/>
    </source>
</evidence>
<protein>
    <submittedName>
        <fullName evidence="2">Uncharacterized protein</fullName>
    </submittedName>
</protein>
<reference evidence="3" key="1">
    <citation type="submission" date="2015-01" db="EMBL/GenBank/DDBJ databases">
        <authorList>
            <person name="Manzoor Shahid"/>
            <person name="Zubair Saima"/>
        </authorList>
    </citation>
    <scope>NUCLEOTIDE SEQUENCE [LARGE SCALE GENOMIC DNA]</scope>
    <source>
        <strain evidence="3">Sp3</strain>
    </source>
</reference>
<proteinExistence type="predicted"/>
<organism evidence="2 3">
    <name type="scientific">Syntrophaceticus schinkii</name>
    <dbReference type="NCBI Taxonomy" id="499207"/>
    <lineage>
        <taxon>Bacteria</taxon>
        <taxon>Bacillati</taxon>
        <taxon>Bacillota</taxon>
        <taxon>Clostridia</taxon>
        <taxon>Thermoanaerobacterales</taxon>
        <taxon>Thermoanaerobacterales Family III. Incertae Sedis</taxon>
        <taxon>Syntrophaceticus</taxon>
    </lineage>
</organism>
<dbReference type="EMBL" id="CDRZ01000262">
    <property type="protein sequence ID" value="CEO89888.1"/>
    <property type="molecule type" value="Genomic_DNA"/>
</dbReference>
<feature type="compositionally biased region" description="Basic and acidic residues" evidence="1">
    <location>
        <begin position="39"/>
        <end position="53"/>
    </location>
</feature>
<accession>A0A0B7MNR4</accession>
<feature type="compositionally biased region" description="Low complexity" evidence="1">
    <location>
        <begin position="28"/>
        <end position="37"/>
    </location>
</feature>
<dbReference type="RefSeq" id="WP_232294460.1">
    <property type="nucleotide sequence ID" value="NZ_CDRZ01000262.1"/>
</dbReference>
<gene>
    <name evidence="2" type="ORF">SSCH_630026</name>
</gene>
<name>A0A0B7MNR4_9FIRM</name>
<dbReference type="Proteomes" id="UP000046155">
    <property type="component" value="Unassembled WGS sequence"/>
</dbReference>
<sequence>MLEAGFFLNKALPAKEVKAPLLEVELQQAQQQSQQQSPKKSDSEKVKKQEFFC</sequence>
<keyword evidence="3" id="KW-1185">Reference proteome</keyword>